<evidence type="ECO:0000256" key="1">
    <source>
        <dbReference type="ARBA" id="ARBA00003236"/>
    </source>
</evidence>
<reference evidence="7 8" key="1">
    <citation type="submission" date="2023-07" db="EMBL/GenBank/DDBJ databases">
        <title>Genomic Encyclopedia of Type Strains, Phase IV (KMG-IV): sequencing the most valuable type-strain genomes for metagenomic binning, comparative biology and taxonomic classification.</title>
        <authorList>
            <person name="Goeker M."/>
        </authorList>
    </citation>
    <scope>NUCLEOTIDE SEQUENCE [LARGE SCALE GENOMIC DNA]</scope>
    <source>
        <strain evidence="7 8">DSM 19619</strain>
    </source>
</reference>
<accession>A0ABU0J510</accession>
<dbReference type="EMBL" id="JAUSVX010000003">
    <property type="protein sequence ID" value="MDQ0469324.1"/>
    <property type="molecule type" value="Genomic_DNA"/>
</dbReference>
<evidence type="ECO:0000256" key="5">
    <source>
        <dbReference type="ARBA" id="ARBA00032976"/>
    </source>
</evidence>
<dbReference type="SUPFAM" id="SSF88713">
    <property type="entry name" value="Glycoside hydrolase/deacetylase"/>
    <property type="match status" value="1"/>
</dbReference>
<keyword evidence="8" id="KW-1185">Reference proteome</keyword>
<evidence type="ECO:0000313" key="7">
    <source>
        <dbReference type="EMBL" id="MDQ0469324.1"/>
    </source>
</evidence>
<evidence type="ECO:0000256" key="2">
    <source>
        <dbReference type="ARBA" id="ARBA00010973"/>
    </source>
</evidence>
<dbReference type="Pfam" id="PF01522">
    <property type="entry name" value="Polysacc_deac_1"/>
    <property type="match status" value="1"/>
</dbReference>
<dbReference type="InterPro" id="IPR002509">
    <property type="entry name" value="NODB_dom"/>
</dbReference>
<evidence type="ECO:0000256" key="3">
    <source>
        <dbReference type="ARBA" id="ARBA00020071"/>
    </source>
</evidence>
<evidence type="ECO:0000256" key="4">
    <source>
        <dbReference type="ARBA" id="ARBA00022729"/>
    </source>
</evidence>
<dbReference type="Proteomes" id="UP001242480">
    <property type="component" value="Unassembled WGS sequence"/>
</dbReference>
<feature type="domain" description="NodB homology" evidence="6">
    <location>
        <begin position="216"/>
        <end position="278"/>
    </location>
</feature>
<keyword evidence="4" id="KW-0732">Signal</keyword>
<protein>
    <recommendedName>
        <fullName evidence="3">Chitooligosaccharide deacetylase</fullName>
    </recommendedName>
    <alternativeName>
        <fullName evidence="5">Nodulation protein B</fullName>
    </alternativeName>
</protein>
<proteinExistence type="inferred from homology"/>
<gene>
    <name evidence="7" type="ORF">QO011_002335</name>
</gene>
<dbReference type="InterPro" id="IPR011330">
    <property type="entry name" value="Glyco_hydro/deAcase_b/a-brl"/>
</dbReference>
<name>A0ABU0J510_9HYPH</name>
<dbReference type="InterPro" id="IPR051398">
    <property type="entry name" value="Polysacch_Deacetylase"/>
</dbReference>
<dbReference type="RefSeq" id="WP_307271888.1">
    <property type="nucleotide sequence ID" value="NZ_JAUSVX010000003.1"/>
</dbReference>
<evidence type="ECO:0000313" key="8">
    <source>
        <dbReference type="Proteomes" id="UP001242480"/>
    </source>
</evidence>
<comment type="similarity">
    <text evidence="2">Belongs to the polysaccharide deacetylase family.</text>
</comment>
<dbReference type="PANTHER" id="PTHR34216">
    <property type="match status" value="1"/>
</dbReference>
<organism evidence="7 8">
    <name type="scientific">Labrys wisconsinensis</name>
    <dbReference type="NCBI Taxonomy" id="425677"/>
    <lineage>
        <taxon>Bacteria</taxon>
        <taxon>Pseudomonadati</taxon>
        <taxon>Pseudomonadota</taxon>
        <taxon>Alphaproteobacteria</taxon>
        <taxon>Hyphomicrobiales</taxon>
        <taxon>Xanthobacteraceae</taxon>
        <taxon>Labrys</taxon>
    </lineage>
</organism>
<evidence type="ECO:0000259" key="6">
    <source>
        <dbReference type="Pfam" id="PF01522"/>
    </source>
</evidence>
<dbReference type="PANTHER" id="PTHR34216:SF7">
    <property type="entry name" value="POLY-BETA-1,6-N-ACETYL-D-GLUCOSAMINE N-DEACETYLASE"/>
    <property type="match status" value="1"/>
</dbReference>
<dbReference type="Gene3D" id="3.20.20.370">
    <property type="entry name" value="Glycoside hydrolase/deacetylase"/>
    <property type="match status" value="1"/>
</dbReference>
<comment type="function">
    <text evidence="1">Is involved in generating a small heat-stable compound (Nod), an acylated oligomer of N-acetylglucosamine, that stimulates mitosis in various plant protoplasts.</text>
</comment>
<sequence length="351" mass="38490">MSGLRQLVFKSGLDALHLVGAHRWMPPPAKGRGAIFMLHHVRPWRGEAFAPNRHLEVTPEFLDRTIARVRERGFDLVTMDEAHRRIGAAEEGSPFAAFTLDDGYRDNALHAVPVFQRHGCPYTIYVASDFAEGRGVLWWVVLAEAIRRLAAAEAVLGGIPRRYETADARAKGRAFAAIYADLLRDGEPSRHPAIADLARQAGFAPQAPCRELCMTWPELAALGADPLATFGAHTRSHPMLAKLPAVDARAEILEGRTVLERTLGRRIEHFAYPVGNAAAAGPREFAMVRELGFRTGVTTRRGLVHGAHAARAECLPRVSLNGHFQALRYVDLFLSGAPFALADRLRPADAA</sequence>
<comment type="caution">
    <text evidence="7">The sequence shown here is derived from an EMBL/GenBank/DDBJ whole genome shotgun (WGS) entry which is preliminary data.</text>
</comment>